<evidence type="ECO:0000259" key="9">
    <source>
        <dbReference type="PROSITE" id="PS51456"/>
    </source>
</evidence>
<dbReference type="InterPro" id="IPR027417">
    <property type="entry name" value="P-loop_NTPase"/>
</dbReference>
<keyword evidence="11" id="KW-1185">Reference proteome</keyword>
<sequence>MDSETMSLRSSLEEMLDSLRRRGEQPTDLPPALPARPNARGRLPLARRSLPVDFKIECKTSKGTKKKGGEIEDWILKNGEGAIFKNGIFGRKRIRAENQPEESPYFEMAEGNRFKGRDEKVDDLAASTSSVGRSDEKMKNAADYVLKKELRAWCWLPTGKWELGKVQSISGNNARILLSDAKVLTVAVENLSPANPVMLDNVDDLIKLSYLNEPSVLHNLKQRYSHDMIYTKAGRILIAFNPFKDIPLYGNDYMVAYKQKTSDSPHVYAVADTAFSEMMRVGTSQSIVISGESGAGKTETAKFAMQYLVAVCGGSEIECEVLQTSCILEAFGNAKTCRNDNSSRFGKLIELHFNPSGRICGAKIETFLLEKSRVVQQARGERSFHVFYQLCAGAPPLLKEQLNLKPPYEYEYLKQNDCLTIDGVDDAKRFHKLMEALDIVKISKEDQEKAFAMLAAVLWLGNIAFTVIDNEDHVEINMSEGTAFVCM</sequence>
<dbReference type="GO" id="GO:0030048">
    <property type="term" value="P:actin filament-based movement"/>
    <property type="evidence" value="ECO:0007669"/>
    <property type="project" value="UniProtKB-ARBA"/>
</dbReference>
<evidence type="ECO:0000256" key="8">
    <source>
        <dbReference type="SAM" id="MobiDB-lite"/>
    </source>
</evidence>
<dbReference type="GO" id="GO:0005737">
    <property type="term" value="C:cytoplasm"/>
    <property type="evidence" value="ECO:0007669"/>
    <property type="project" value="TreeGrafter"/>
</dbReference>
<organism evidence="11 12">
    <name type="scientific">Dioscorea cayennensis subsp. rotundata</name>
    <name type="common">White Guinea yam</name>
    <name type="synonym">Dioscorea rotundata</name>
    <dbReference type="NCBI Taxonomy" id="55577"/>
    <lineage>
        <taxon>Eukaryota</taxon>
        <taxon>Viridiplantae</taxon>
        <taxon>Streptophyta</taxon>
        <taxon>Embryophyta</taxon>
        <taxon>Tracheophyta</taxon>
        <taxon>Spermatophyta</taxon>
        <taxon>Magnoliopsida</taxon>
        <taxon>Liliopsida</taxon>
        <taxon>Dioscoreales</taxon>
        <taxon>Dioscoreaceae</taxon>
        <taxon>Dioscorea</taxon>
    </lineage>
</organism>
<evidence type="ECO:0000256" key="6">
    <source>
        <dbReference type="ARBA" id="ARBA00023203"/>
    </source>
</evidence>
<keyword evidence="2 7" id="KW-0067">ATP-binding</keyword>
<proteinExistence type="inferred from homology"/>
<protein>
    <submittedName>
        <fullName evidence="12">Myosin-2-like</fullName>
    </submittedName>
</protein>
<dbReference type="FunFam" id="1.10.10.820:FF:000001">
    <property type="entry name" value="Myosin heavy chain"/>
    <property type="match status" value="1"/>
</dbReference>
<evidence type="ECO:0000256" key="1">
    <source>
        <dbReference type="ARBA" id="ARBA00022741"/>
    </source>
</evidence>
<comment type="caution">
    <text evidence="7">Lacks conserved residue(s) required for the propagation of feature annotation.</text>
</comment>
<name>A0AB40D372_DIOCR</name>
<dbReference type="GO" id="GO:0007015">
    <property type="term" value="P:actin filament organization"/>
    <property type="evidence" value="ECO:0007669"/>
    <property type="project" value="TreeGrafter"/>
</dbReference>
<keyword evidence="6 7" id="KW-0009">Actin-binding</keyword>
<dbReference type="InterPro" id="IPR004009">
    <property type="entry name" value="SH3_Myosin"/>
</dbReference>
<evidence type="ECO:0000313" key="11">
    <source>
        <dbReference type="Proteomes" id="UP001515500"/>
    </source>
</evidence>
<dbReference type="Pfam" id="PF25369">
    <property type="entry name" value="SH3_VIII-1_N"/>
    <property type="match status" value="1"/>
</dbReference>
<accession>A0AB40D372</accession>
<dbReference type="PROSITE" id="PS51844">
    <property type="entry name" value="SH3_LIKE"/>
    <property type="match status" value="1"/>
</dbReference>
<dbReference type="InterPro" id="IPR036961">
    <property type="entry name" value="Kinesin_motor_dom_sf"/>
</dbReference>
<dbReference type="GO" id="GO:0000146">
    <property type="term" value="F:microfilament motor activity"/>
    <property type="evidence" value="ECO:0007669"/>
    <property type="project" value="TreeGrafter"/>
</dbReference>
<dbReference type="GO" id="GO:0005524">
    <property type="term" value="F:ATP binding"/>
    <property type="evidence" value="ECO:0007669"/>
    <property type="project" value="UniProtKB-UniRule"/>
</dbReference>
<dbReference type="GO" id="GO:0005516">
    <property type="term" value="F:calmodulin binding"/>
    <property type="evidence" value="ECO:0007669"/>
    <property type="project" value="UniProtKB-KW"/>
</dbReference>
<dbReference type="Gene3D" id="3.40.850.10">
    <property type="entry name" value="Kinesin motor domain"/>
    <property type="match status" value="1"/>
</dbReference>
<feature type="compositionally biased region" description="Polar residues" evidence="8">
    <location>
        <begin position="1"/>
        <end position="10"/>
    </location>
</feature>
<evidence type="ECO:0000256" key="4">
    <source>
        <dbReference type="ARBA" id="ARBA00023123"/>
    </source>
</evidence>
<dbReference type="GO" id="GO:0016459">
    <property type="term" value="C:myosin complex"/>
    <property type="evidence" value="ECO:0007669"/>
    <property type="project" value="UniProtKB-KW"/>
</dbReference>
<dbReference type="RefSeq" id="XP_039146745.1">
    <property type="nucleotide sequence ID" value="XM_039290811.1"/>
</dbReference>
<gene>
    <name evidence="12" type="primary">LOC120283986</name>
</gene>
<dbReference type="PANTHER" id="PTHR13140">
    <property type="entry name" value="MYOSIN"/>
    <property type="match status" value="1"/>
</dbReference>
<keyword evidence="3" id="KW-0112">Calmodulin-binding</keyword>
<evidence type="ECO:0000313" key="12">
    <source>
        <dbReference type="RefSeq" id="XP_039146745.1"/>
    </source>
</evidence>
<dbReference type="AlphaFoldDB" id="A0AB40D372"/>
<dbReference type="InterPro" id="IPR057535">
    <property type="entry name" value="MYO1-3_N_SH3"/>
</dbReference>
<dbReference type="SMART" id="SM00242">
    <property type="entry name" value="MYSc"/>
    <property type="match status" value="1"/>
</dbReference>
<keyword evidence="4 7" id="KW-0518">Myosin</keyword>
<feature type="domain" description="Myosin N-terminal SH3-like" evidence="10">
    <location>
        <begin position="147"/>
        <end position="196"/>
    </location>
</feature>
<dbReference type="PROSITE" id="PS51456">
    <property type="entry name" value="MYOSIN_MOTOR"/>
    <property type="match status" value="1"/>
</dbReference>
<dbReference type="InterPro" id="IPR001609">
    <property type="entry name" value="Myosin_head_motor_dom-like"/>
</dbReference>
<evidence type="ECO:0000256" key="2">
    <source>
        <dbReference type="ARBA" id="ARBA00022840"/>
    </source>
</evidence>
<evidence type="ECO:0000256" key="3">
    <source>
        <dbReference type="ARBA" id="ARBA00022860"/>
    </source>
</evidence>
<dbReference type="GO" id="GO:0016020">
    <property type="term" value="C:membrane"/>
    <property type="evidence" value="ECO:0007669"/>
    <property type="project" value="TreeGrafter"/>
</dbReference>
<feature type="region of interest" description="Disordered" evidence="8">
    <location>
        <begin position="1"/>
        <end position="39"/>
    </location>
</feature>
<dbReference type="PANTHER" id="PTHR13140:SF706">
    <property type="entry name" value="DILUTE CLASS UNCONVENTIONAL MYOSIN, ISOFORM C"/>
    <property type="match status" value="1"/>
</dbReference>
<evidence type="ECO:0000256" key="5">
    <source>
        <dbReference type="ARBA" id="ARBA00023175"/>
    </source>
</evidence>
<dbReference type="PRINTS" id="PR00193">
    <property type="entry name" value="MYOSINHEAVY"/>
</dbReference>
<feature type="binding site" evidence="7">
    <location>
        <begin position="291"/>
        <end position="298"/>
    </location>
    <ligand>
        <name>ATP</name>
        <dbReference type="ChEBI" id="CHEBI:30616"/>
    </ligand>
</feature>
<evidence type="ECO:0000259" key="10">
    <source>
        <dbReference type="PROSITE" id="PS51844"/>
    </source>
</evidence>
<evidence type="ECO:0000256" key="7">
    <source>
        <dbReference type="PROSITE-ProRule" id="PRU00782"/>
    </source>
</evidence>
<keyword evidence="1 7" id="KW-0547">Nucleotide-binding</keyword>
<feature type="domain" description="Myosin motor" evidence="9">
    <location>
        <begin position="200"/>
        <end position="487"/>
    </location>
</feature>
<dbReference type="GeneID" id="120283986"/>
<dbReference type="Proteomes" id="UP001515500">
    <property type="component" value="Chromosome 19"/>
</dbReference>
<dbReference type="GO" id="GO:0051015">
    <property type="term" value="F:actin filament binding"/>
    <property type="evidence" value="ECO:0007669"/>
    <property type="project" value="TreeGrafter"/>
</dbReference>
<dbReference type="SUPFAM" id="SSF52540">
    <property type="entry name" value="P-loop containing nucleoside triphosphate hydrolases"/>
    <property type="match status" value="1"/>
</dbReference>
<reference evidence="12" key="1">
    <citation type="submission" date="2025-08" db="UniProtKB">
        <authorList>
            <consortium name="RefSeq"/>
        </authorList>
    </citation>
    <scope>IDENTIFICATION</scope>
</reference>
<dbReference type="Pfam" id="PF00063">
    <property type="entry name" value="Myosin_head"/>
    <property type="match status" value="1"/>
</dbReference>
<keyword evidence="5 7" id="KW-0505">Motor protein</keyword>
<comment type="similarity">
    <text evidence="7">Belongs to the TRAFAC class myosin-kinesin ATPase superfamily. Myosin family.</text>
</comment>